<evidence type="ECO:0000256" key="2">
    <source>
        <dbReference type="PROSITE-ProRule" id="PRU00235"/>
    </source>
</evidence>
<proteinExistence type="predicted"/>
<feature type="repeat" description="RCC1" evidence="2">
    <location>
        <begin position="30"/>
        <end position="81"/>
    </location>
</feature>
<accession>A0AAV6GE44</accession>
<dbReference type="InterPro" id="IPR000408">
    <property type="entry name" value="Reg_chr_condens"/>
</dbReference>
<organism evidence="5 6">
    <name type="scientific">Alosa alosa</name>
    <name type="common">allis shad</name>
    <dbReference type="NCBI Taxonomy" id="278164"/>
    <lineage>
        <taxon>Eukaryota</taxon>
        <taxon>Metazoa</taxon>
        <taxon>Chordata</taxon>
        <taxon>Craniata</taxon>
        <taxon>Vertebrata</taxon>
        <taxon>Euteleostomi</taxon>
        <taxon>Actinopterygii</taxon>
        <taxon>Neopterygii</taxon>
        <taxon>Teleostei</taxon>
        <taxon>Clupei</taxon>
        <taxon>Clupeiformes</taxon>
        <taxon>Clupeoidei</taxon>
        <taxon>Clupeidae</taxon>
        <taxon>Alosa</taxon>
    </lineage>
</organism>
<feature type="repeat" description="RCC1" evidence="2">
    <location>
        <begin position="363"/>
        <end position="414"/>
    </location>
</feature>
<feature type="repeat" description="RCC1" evidence="2">
    <location>
        <begin position="82"/>
        <end position="131"/>
    </location>
</feature>
<dbReference type="PROSITE" id="PS00626">
    <property type="entry name" value="RCC1_2"/>
    <property type="match status" value="2"/>
</dbReference>
<dbReference type="Proteomes" id="UP000823561">
    <property type="component" value="Chromosome 11"/>
</dbReference>
<dbReference type="PANTHER" id="PTHR22870">
    <property type="entry name" value="REGULATOR OF CHROMOSOME CONDENSATION"/>
    <property type="match status" value="1"/>
</dbReference>
<name>A0AAV6GE44_9TELE</name>
<dbReference type="InterPro" id="IPR058923">
    <property type="entry name" value="RCC1-like_dom"/>
</dbReference>
<dbReference type="PANTHER" id="PTHR22870:SF466">
    <property type="entry name" value="ANKYRIN REPEAT-CONTAINING PROTEIN"/>
    <property type="match status" value="1"/>
</dbReference>
<reference evidence="5" key="1">
    <citation type="submission" date="2020-10" db="EMBL/GenBank/DDBJ databases">
        <title>Chromosome-scale genome assembly of the Allis shad, Alosa alosa.</title>
        <authorList>
            <person name="Margot Z."/>
            <person name="Christophe K."/>
            <person name="Cabau C."/>
            <person name="Louis A."/>
            <person name="Berthelot C."/>
            <person name="Parey E."/>
            <person name="Roest Crollius H."/>
            <person name="Montfort J."/>
            <person name="Robinson-Rechavi M."/>
            <person name="Bucao C."/>
            <person name="Bouchez O."/>
            <person name="Gislard M."/>
            <person name="Lluch J."/>
            <person name="Milhes M."/>
            <person name="Lampietro C."/>
            <person name="Lopez Roques C."/>
            <person name="Donnadieu C."/>
            <person name="Braasch I."/>
            <person name="Desvignes T."/>
            <person name="Postlethwait J."/>
            <person name="Bobe J."/>
            <person name="Guiguen Y."/>
        </authorList>
    </citation>
    <scope>NUCLEOTIDE SEQUENCE</scope>
    <source>
        <strain evidence="5">M-15738</strain>
        <tissue evidence="5">Blood</tissue>
    </source>
</reference>
<dbReference type="PRINTS" id="PR00633">
    <property type="entry name" value="RCCNDNSATION"/>
</dbReference>
<keyword evidence="1" id="KW-0677">Repeat</keyword>
<dbReference type="AlphaFoldDB" id="A0AAV6GE44"/>
<dbReference type="EMBL" id="JADWDJ010000011">
    <property type="protein sequence ID" value="KAG5273210.1"/>
    <property type="molecule type" value="Genomic_DNA"/>
</dbReference>
<comment type="caution">
    <text evidence="5">The sequence shown here is derived from an EMBL/GenBank/DDBJ whole genome shotgun (WGS) entry which is preliminary data.</text>
</comment>
<feature type="repeat" description="RCC1" evidence="2">
    <location>
        <begin position="184"/>
        <end position="242"/>
    </location>
</feature>
<dbReference type="SUPFAM" id="SSF50985">
    <property type="entry name" value="RCC1/BLIP-II"/>
    <property type="match status" value="1"/>
</dbReference>
<feature type="repeat" description="RCC1" evidence="2">
    <location>
        <begin position="243"/>
        <end position="295"/>
    </location>
</feature>
<dbReference type="PROSITE" id="PS50012">
    <property type="entry name" value="RCC1_3"/>
    <property type="match status" value="7"/>
</dbReference>
<evidence type="ECO:0000256" key="1">
    <source>
        <dbReference type="ARBA" id="ARBA00022737"/>
    </source>
</evidence>
<dbReference type="InterPro" id="IPR051210">
    <property type="entry name" value="Ub_ligase/GEF_domain"/>
</dbReference>
<feature type="repeat" description="RCC1" evidence="2">
    <location>
        <begin position="132"/>
        <end position="183"/>
    </location>
</feature>
<sequence>MTAPEPCAHKPHATNHAPRLQPMDTYTTKCRLYTWGANSYGQLGQGNTEDLADPQHTESSLLKGVICITGGGGHSALITDSGSLLVCGQNHKGQLGLGHTTEVLTFVPLSLSSPVQQVCCGWDSTLFLTDSGQVLSCGSNAFGQLGVSLQVPYSAEPLPVQSLHEPVISIAAGLRHALAVTCSGGVYQWGKGMHSQAKRCRHDTVLPSYLSSKEPCKVPGLDLVTSVKVAAGSTHSACLTAGGDVFLWGSNKYGQLGHADSFLPLPVALDHSLFNGESVIHIHSGWTHLIASTESGRVFTWGRACYGQLGRPVPANEGTDLGRDAAQTGSSLRPHSVPTEISHLAGASQIACGSEHNLAIKGDCLFSWGWNEHGMCGDGSLCDVMRPQPIPALRAARPVLIGCGAGHSMALCCLKDREVEDCATASAAQAEGESV</sequence>
<feature type="repeat" description="RCC1" evidence="2">
    <location>
        <begin position="296"/>
        <end position="363"/>
    </location>
</feature>
<evidence type="ECO:0000256" key="3">
    <source>
        <dbReference type="SAM" id="MobiDB-lite"/>
    </source>
</evidence>
<dbReference type="Gene3D" id="2.130.10.30">
    <property type="entry name" value="Regulator of chromosome condensation 1/beta-lactamase-inhibitor protein II"/>
    <property type="match status" value="3"/>
</dbReference>
<evidence type="ECO:0000313" key="6">
    <source>
        <dbReference type="Proteomes" id="UP000823561"/>
    </source>
</evidence>
<gene>
    <name evidence="5" type="ORF">AALO_G00148870</name>
</gene>
<feature type="domain" description="RCC1-like" evidence="4">
    <location>
        <begin position="32"/>
        <end position="410"/>
    </location>
</feature>
<evidence type="ECO:0000313" key="5">
    <source>
        <dbReference type="EMBL" id="KAG5273210.1"/>
    </source>
</evidence>
<keyword evidence="6" id="KW-1185">Reference proteome</keyword>
<dbReference type="Pfam" id="PF25390">
    <property type="entry name" value="WD40_RLD"/>
    <property type="match status" value="1"/>
</dbReference>
<evidence type="ECO:0000259" key="4">
    <source>
        <dbReference type="Pfam" id="PF25390"/>
    </source>
</evidence>
<feature type="region of interest" description="Disordered" evidence="3">
    <location>
        <begin position="1"/>
        <end position="20"/>
    </location>
</feature>
<dbReference type="InterPro" id="IPR009091">
    <property type="entry name" value="RCC1/BLIP-II"/>
</dbReference>
<protein>
    <recommendedName>
        <fullName evidence="4">RCC1-like domain-containing protein</fullName>
    </recommendedName>
</protein>